<feature type="compositionally biased region" description="Low complexity" evidence="1">
    <location>
        <begin position="1"/>
        <end position="24"/>
    </location>
</feature>
<comment type="caution">
    <text evidence="2">The sequence shown here is derived from an EMBL/GenBank/DDBJ whole genome shotgun (WGS) entry which is preliminary data.</text>
</comment>
<evidence type="ECO:0000256" key="1">
    <source>
        <dbReference type="SAM" id="MobiDB-lite"/>
    </source>
</evidence>
<accession>A0A1R2CN57</accession>
<dbReference type="OrthoDB" id="325537at2759"/>
<dbReference type="AlphaFoldDB" id="A0A1R2CN57"/>
<feature type="compositionally biased region" description="Basic and acidic residues" evidence="1">
    <location>
        <begin position="105"/>
        <end position="126"/>
    </location>
</feature>
<evidence type="ECO:0000313" key="3">
    <source>
        <dbReference type="Proteomes" id="UP000187209"/>
    </source>
</evidence>
<dbReference type="Proteomes" id="UP000187209">
    <property type="component" value="Unassembled WGS sequence"/>
</dbReference>
<sequence>MSQKPSRVPRNRSSSMRPNRTRSNIPEDGFSNISLAKPRIISAVKIEDKLLSQQINYKRKLETLKKNVEQEQMKEVKSKPKISDKSRALAEKAEKRLQQQYTEIKVKQENHEEKMNLIEKKPEIDNRSFSGMRMNKNPTSSTPTAAKNHKKRTKSLLNLSVLERNEAWLEEKNSKIDIRKKAKEEEALVECTFSPKIKNKNQHNRSVRDGASSNLSYISSPHSIEKYEFLEQNSRVVQSRNMQYRPIAPYQVNIAFKSGIDLNSFMKRAK</sequence>
<dbReference type="EMBL" id="MPUH01000103">
    <property type="protein sequence ID" value="OMJ90395.1"/>
    <property type="molecule type" value="Genomic_DNA"/>
</dbReference>
<name>A0A1R2CN57_9CILI</name>
<keyword evidence="3" id="KW-1185">Reference proteome</keyword>
<feature type="region of interest" description="Disordered" evidence="1">
    <location>
        <begin position="105"/>
        <end position="152"/>
    </location>
</feature>
<feature type="region of interest" description="Disordered" evidence="1">
    <location>
        <begin position="1"/>
        <end position="31"/>
    </location>
</feature>
<protein>
    <submittedName>
        <fullName evidence="2">Uncharacterized protein</fullName>
    </submittedName>
</protein>
<evidence type="ECO:0000313" key="2">
    <source>
        <dbReference type="EMBL" id="OMJ90395.1"/>
    </source>
</evidence>
<proteinExistence type="predicted"/>
<gene>
    <name evidence="2" type="ORF">SteCoe_7197</name>
</gene>
<organism evidence="2 3">
    <name type="scientific">Stentor coeruleus</name>
    <dbReference type="NCBI Taxonomy" id="5963"/>
    <lineage>
        <taxon>Eukaryota</taxon>
        <taxon>Sar</taxon>
        <taxon>Alveolata</taxon>
        <taxon>Ciliophora</taxon>
        <taxon>Postciliodesmatophora</taxon>
        <taxon>Heterotrichea</taxon>
        <taxon>Heterotrichida</taxon>
        <taxon>Stentoridae</taxon>
        <taxon>Stentor</taxon>
    </lineage>
</organism>
<reference evidence="2 3" key="1">
    <citation type="submission" date="2016-11" db="EMBL/GenBank/DDBJ databases">
        <title>The macronuclear genome of Stentor coeruleus: a giant cell with tiny introns.</title>
        <authorList>
            <person name="Slabodnick M."/>
            <person name="Ruby J.G."/>
            <person name="Reiff S.B."/>
            <person name="Swart E.C."/>
            <person name="Gosai S."/>
            <person name="Prabakaran S."/>
            <person name="Witkowska E."/>
            <person name="Larue G.E."/>
            <person name="Fisher S."/>
            <person name="Freeman R.M."/>
            <person name="Gunawardena J."/>
            <person name="Chu W."/>
            <person name="Stover N.A."/>
            <person name="Gregory B.D."/>
            <person name="Nowacki M."/>
            <person name="Derisi J."/>
            <person name="Roy S.W."/>
            <person name="Marshall W.F."/>
            <person name="Sood P."/>
        </authorList>
    </citation>
    <scope>NUCLEOTIDE SEQUENCE [LARGE SCALE GENOMIC DNA]</scope>
    <source>
        <strain evidence="2">WM001</strain>
    </source>
</reference>
<feature type="compositionally biased region" description="Polar residues" evidence="1">
    <location>
        <begin position="136"/>
        <end position="145"/>
    </location>
</feature>